<sequence>MLSADGLFWDNIGPDGAIDRTTWSYNQGVPLGAEVLLYEITGRQEHRDRAIDLADAVASHFGPYEDGGGLDQEPLQFAAILTSNLVMAEAFIGDRIPGRSIARAYADRLWGRRDPGTDLYDGEKREGGDRLHLLDQAGYARALAVAALSAKSARKLC</sequence>
<name>A0A2U2RNT7_9MICO</name>
<dbReference type="AlphaFoldDB" id="A0A2U2RNT7"/>
<protein>
    <submittedName>
        <fullName evidence="1">Uncharacterized protein</fullName>
    </submittedName>
</protein>
<gene>
    <name evidence="1" type="ORF">DEO23_02705</name>
</gene>
<evidence type="ECO:0000313" key="2">
    <source>
        <dbReference type="Proteomes" id="UP000245590"/>
    </source>
</evidence>
<dbReference type="GO" id="GO:0005975">
    <property type="term" value="P:carbohydrate metabolic process"/>
    <property type="evidence" value="ECO:0007669"/>
    <property type="project" value="InterPro"/>
</dbReference>
<dbReference type="InterPro" id="IPR053169">
    <property type="entry name" value="MUG_Protein"/>
</dbReference>
<dbReference type="PANTHER" id="PTHR47791:SF3">
    <property type="entry name" value="MEIOTICALLY UP-REGULATED GENE 191 PROTEIN"/>
    <property type="match status" value="1"/>
</dbReference>
<dbReference type="InterPro" id="IPR008928">
    <property type="entry name" value="6-hairpin_glycosidase_sf"/>
</dbReference>
<comment type="caution">
    <text evidence="1">The sequence shown here is derived from an EMBL/GenBank/DDBJ whole genome shotgun (WGS) entry which is preliminary data.</text>
</comment>
<reference evidence="1 2" key="1">
    <citation type="submission" date="2018-05" db="EMBL/GenBank/DDBJ databases">
        <title>Brachybacterium sp. M1HQ-2T, whole genome shotgun sequence.</title>
        <authorList>
            <person name="Tuo L."/>
        </authorList>
    </citation>
    <scope>NUCLEOTIDE SEQUENCE [LARGE SCALE GENOMIC DNA]</scope>
    <source>
        <strain evidence="1 2">M1HQ-2</strain>
    </source>
</reference>
<accession>A0A2U2RNT7</accession>
<organism evidence="1 2">
    <name type="scientific">Brachybacterium endophyticum</name>
    <dbReference type="NCBI Taxonomy" id="2182385"/>
    <lineage>
        <taxon>Bacteria</taxon>
        <taxon>Bacillati</taxon>
        <taxon>Actinomycetota</taxon>
        <taxon>Actinomycetes</taxon>
        <taxon>Micrococcales</taxon>
        <taxon>Dermabacteraceae</taxon>
        <taxon>Brachybacterium</taxon>
    </lineage>
</organism>
<dbReference type="PANTHER" id="PTHR47791">
    <property type="entry name" value="MEIOTICALLY UP-REGULATED GENE 191 PROTEIN"/>
    <property type="match status" value="1"/>
</dbReference>
<dbReference type="OrthoDB" id="2505409at2"/>
<dbReference type="Gene3D" id="1.50.10.20">
    <property type="match status" value="1"/>
</dbReference>
<dbReference type="InterPro" id="IPR005198">
    <property type="entry name" value="Glyco_hydro_76"/>
</dbReference>
<dbReference type="Pfam" id="PF03663">
    <property type="entry name" value="Glyco_hydro_76"/>
    <property type="match status" value="1"/>
</dbReference>
<proteinExistence type="predicted"/>
<dbReference type="SUPFAM" id="SSF48208">
    <property type="entry name" value="Six-hairpin glycosidases"/>
    <property type="match status" value="1"/>
</dbReference>
<keyword evidence="2" id="KW-1185">Reference proteome</keyword>
<evidence type="ECO:0000313" key="1">
    <source>
        <dbReference type="EMBL" id="PWH07558.1"/>
    </source>
</evidence>
<dbReference type="EMBL" id="QFKX01000001">
    <property type="protein sequence ID" value="PWH07558.1"/>
    <property type="molecule type" value="Genomic_DNA"/>
</dbReference>
<dbReference type="Proteomes" id="UP000245590">
    <property type="component" value="Unassembled WGS sequence"/>
</dbReference>